<organism evidence="2 3">
    <name type="scientific">Jatrophihabitans endophyticus</name>
    <dbReference type="NCBI Taxonomy" id="1206085"/>
    <lineage>
        <taxon>Bacteria</taxon>
        <taxon>Bacillati</taxon>
        <taxon>Actinomycetota</taxon>
        <taxon>Actinomycetes</taxon>
        <taxon>Jatrophihabitantales</taxon>
        <taxon>Jatrophihabitantaceae</taxon>
        <taxon>Jatrophihabitans</taxon>
    </lineage>
</organism>
<dbReference type="EMBL" id="FQVU01000002">
    <property type="protein sequence ID" value="SHG22129.1"/>
    <property type="molecule type" value="Genomic_DNA"/>
</dbReference>
<feature type="compositionally biased region" description="Basic and acidic residues" evidence="1">
    <location>
        <begin position="75"/>
        <end position="84"/>
    </location>
</feature>
<proteinExistence type="predicted"/>
<dbReference type="Pfam" id="PF19690">
    <property type="entry name" value="DUF6191"/>
    <property type="match status" value="1"/>
</dbReference>
<dbReference type="AlphaFoldDB" id="A0A1M5I270"/>
<reference evidence="2 3" key="1">
    <citation type="submission" date="2016-11" db="EMBL/GenBank/DDBJ databases">
        <authorList>
            <person name="Jaros S."/>
            <person name="Januszkiewicz K."/>
            <person name="Wedrychowicz H."/>
        </authorList>
    </citation>
    <scope>NUCLEOTIDE SEQUENCE [LARGE SCALE GENOMIC DNA]</scope>
    <source>
        <strain evidence="2 3">DSM 45627</strain>
    </source>
</reference>
<dbReference type="Proteomes" id="UP000186132">
    <property type="component" value="Unassembled WGS sequence"/>
</dbReference>
<feature type="region of interest" description="Disordered" evidence="1">
    <location>
        <begin position="16"/>
        <end position="103"/>
    </location>
</feature>
<protein>
    <submittedName>
        <fullName evidence="2">Uncharacterized protein</fullName>
    </submittedName>
</protein>
<dbReference type="InterPro" id="IPR045684">
    <property type="entry name" value="DUF6191"/>
</dbReference>
<keyword evidence="3" id="KW-1185">Reference proteome</keyword>
<accession>A0A1M5I270</accession>
<evidence type="ECO:0000313" key="3">
    <source>
        <dbReference type="Proteomes" id="UP000186132"/>
    </source>
</evidence>
<dbReference type="RefSeq" id="WP_073388586.1">
    <property type="nucleotide sequence ID" value="NZ_FQVU01000002.1"/>
</dbReference>
<sequence>MTQWGLDVLFNPAKRHMDEEKRRLQSTREQLGDNSGGKRIDLESGKVTIPRTEGDEAGADGQDSTQQTDRSVVADQDRDERSEADLTPAQLRALQRRGRAPRS</sequence>
<name>A0A1M5I270_9ACTN</name>
<evidence type="ECO:0000313" key="2">
    <source>
        <dbReference type="EMBL" id="SHG22129.1"/>
    </source>
</evidence>
<feature type="compositionally biased region" description="Basic residues" evidence="1">
    <location>
        <begin position="94"/>
        <end position="103"/>
    </location>
</feature>
<gene>
    <name evidence="2" type="ORF">SAMN05443575_1720</name>
</gene>
<evidence type="ECO:0000256" key="1">
    <source>
        <dbReference type="SAM" id="MobiDB-lite"/>
    </source>
</evidence>
<dbReference type="OrthoDB" id="4870973at2"/>
<dbReference type="STRING" id="1206085.SAMN05443575_1720"/>